<dbReference type="EMBL" id="SMOD01000001">
    <property type="protein sequence ID" value="TDG10993.1"/>
    <property type="molecule type" value="Genomic_DNA"/>
</dbReference>
<dbReference type="Proteomes" id="UP000295606">
    <property type="component" value="Unassembled WGS sequence"/>
</dbReference>
<comment type="caution">
    <text evidence="1">The sequence shown here is derived from an EMBL/GenBank/DDBJ whole genome shotgun (WGS) entry which is preliminary data.</text>
</comment>
<sequence>MQSENFGAIARGDMPVMVVAPHIGSRVPVELLSNPAWAPIDGRLSDPAGVAWIETARERGMSSVAAAVHPCVIDFNVATDNRSLSPRLNRVGLCRTHTSRGEPLYPQGCEPDEAVVEARIAAYWLPFHQTVTAEIIRLRKIHENIAVLVSHASSWLSPYRDQAGGTDFNLGTHQGAACDRLLVAALTDAAQQHARSWVVNGKLGGAFAAQHYGVPESGVHVVEVEIAGKWRSELEASGEAGLVCNSPQRDMAALLDGACAAVRKLPAGADNVLAALEAVRCAD</sequence>
<dbReference type="SUPFAM" id="SSF53187">
    <property type="entry name" value="Zn-dependent exopeptidases"/>
    <property type="match status" value="1"/>
</dbReference>
<protein>
    <submittedName>
        <fullName evidence="1">N-formylglutamate amidohydrolase</fullName>
    </submittedName>
</protein>
<dbReference type="GO" id="GO:0016787">
    <property type="term" value="F:hydrolase activity"/>
    <property type="evidence" value="ECO:0007669"/>
    <property type="project" value="UniProtKB-KW"/>
</dbReference>
<evidence type="ECO:0000313" key="1">
    <source>
        <dbReference type="EMBL" id="TDG10993.1"/>
    </source>
</evidence>
<name>A0A4R5LMD1_9BURK</name>
<dbReference type="Pfam" id="PF05013">
    <property type="entry name" value="FGase"/>
    <property type="match status" value="1"/>
</dbReference>
<dbReference type="RefSeq" id="WP_133179595.1">
    <property type="nucleotide sequence ID" value="NZ_SMOD01000001.1"/>
</dbReference>
<organism evidence="1 2">
    <name type="scientific">Paraburkholderia guartelaensis</name>
    <dbReference type="NCBI Taxonomy" id="2546446"/>
    <lineage>
        <taxon>Bacteria</taxon>
        <taxon>Pseudomonadati</taxon>
        <taxon>Pseudomonadota</taxon>
        <taxon>Betaproteobacteria</taxon>
        <taxon>Burkholderiales</taxon>
        <taxon>Burkholderiaceae</taxon>
        <taxon>Paraburkholderia</taxon>
    </lineage>
</organism>
<dbReference type="InterPro" id="IPR007709">
    <property type="entry name" value="N-FG_amidohydro"/>
</dbReference>
<gene>
    <name evidence="1" type="ORF">E1N52_01690</name>
</gene>
<proteinExistence type="predicted"/>
<dbReference type="AlphaFoldDB" id="A0A4R5LMD1"/>
<evidence type="ECO:0000313" key="2">
    <source>
        <dbReference type="Proteomes" id="UP000295606"/>
    </source>
</evidence>
<dbReference type="Gene3D" id="3.40.630.40">
    <property type="entry name" value="Zn-dependent exopeptidases"/>
    <property type="match status" value="1"/>
</dbReference>
<accession>A0A4R5LMD1</accession>
<reference evidence="1 2" key="1">
    <citation type="submission" date="2019-03" db="EMBL/GenBank/DDBJ databases">
        <title>Paraburkholderia sp. isolated from native Mimosa gymnas in Guartela State Park, Brazil.</title>
        <authorList>
            <person name="Paulitsch F."/>
            <person name="Hungria M."/>
            <person name="Delamuta J.R.M."/>
            <person name="Ribeiro R.A."/>
            <person name="Dall'Agnol R."/>
            <person name="Silva J.S.B."/>
        </authorList>
    </citation>
    <scope>NUCLEOTIDE SEQUENCE [LARGE SCALE GENOMIC DNA]</scope>
    <source>
        <strain evidence="1 2">CNPSo 3008</strain>
    </source>
</reference>
<keyword evidence="1" id="KW-0378">Hydrolase</keyword>
<dbReference type="OrthoDB" id="8716700at2"/>